<proteinExistence type="predicted"/>
<organism evidence="6 7">
    <name type="scientific">Cephalotrichum gorgonifer</name>
    <dbReference type="NCBI Taxonomy" id="2041049"/>
    <lineage>
        <taxon>Eukaryota</taxon>
        <taxon>Fungi</taxon>
        <taxon>Dikarya</taxon>
        <taxon>Ascomycota</taxon>
        <taxon>Pezizomycotina</taxon>
        <taxon>Sordariomycetes</taxon>
        <taxon>Hypocreomycetidae</taxon>
        <taxon>Microascales</taxon>
        <taxon>Microascaceae</taxon>
        <taxon>Cephalotrichum</taxon>
    </lineage>
</organism>
<keyword evidence="3" id="KW-0496">Mitochondrion</keyword>
<dbReference type="GO" id="GO:0005743">
    <property type="term" value="C:mitochondrial inner membrane"/>
    <property type="evidence" value="ECO:0007669"/>
    <property type="project" value="UniProtKB-SubCell"/>
</dbReference>
<evidence type="ECO:0000256" key="4">
    <source>
        <dbReference type="ARBA" id="ARBA00023136"/>
    </source>
</evidence>
<gene>
    <name evidence="6" type="ORF">DNG_01875</name>
</gene>
<comment type="subcellular location">
    <subcellularLocation>
        <location evidence="1">Mitochondrion inner membrane</location>
    </subcellularLocation>
</comment>
<dbReference type="InterPro" id="IPR039297">
    <property type="entry name" value="COX7a"/>
</dbReference>
<evidence type="ECO:0000313" key="7">
    <source>
        <dbReference type="Proteomes" id="UP001187682"/>
    </source>
</evidence>
<comment type="caution">
    <text evidence="6">The sequence shown here is derived from an EMBL/GenBank/DDBJ whole genome shotgun (WGS) entry which is preliminary data.</text>
</comment>
<dbReference type="EMBL" id="ONZQ02000002">
    <property type="protein sequence ID" value="SPN98834.1"/>
    <property type="molecule type" value="Genomic_DNA"/>
</dbReference>
<keyword evidence="2" id="KW-0999">Mitochondrion inner membrane</keyword>
<evidence type="ECO:0000313" key="6">
    <source>
        <dbReference type="EMBL" id="SPN98834.1"/>
    </source>
</evidence>
<evidence type="ECO:0000256" key="5">
    <source>
        <dbReference type="SAM" id="Phobius"/>
    </source>
</evidence>
<keyword evidence="7" id="KW-1185">Reference proteome</keyword>
<keyword evidence="5" id="KW-1133">Transmembrane helix</keyword>
<evidence type="ECO:0000256" key="2">
    <source>
        <dbReference type="ARBA" id="ARBA00022792"/>
    </source>
</evidence>
<evidence type="ECO:0000256" key="1">
    <source>
        <dbReference type="ARBA" id="ARBA00004273"/>
    </source>
</evidence>
<name>A0AAE8MTG8_9PEZI</name>
<dbReference type="Proteomes" id="UP001187682">
    <property type="component" value="Unassembled WGS sequence"/>
</dbReference>
<accession>A0AAE8MTG8</accession>
<sequence>MGIVNRVNNVPQLQRMYQAAYRQHTRIWKINPRSRWYMTPYLIALWGTFGASLYAMGRKTLGHNTWFASKSA</sequence>
<dbReference type="AlphaFoldDB" id="A0AAE8MTG8"/>
<keyword evidence="5" id="KW-0812">Transmembrane</keyword>
<keyword evidence="4 5" id="KW-0472">Membrane</keyword>
<feature type="transmembrane region" description="Helical" evidence="5">
    <location>
        <begin position="36"/>
        <end position="56"/>
    </location>
</feature>
<evidence type="ECO:0000256" key="3">
    <source>
        <dbReference type="ARBA" id="ARBA00023128"/>
    </source>
</evidence>
<dbReference type="Pfam" id="PF02238">
    <property type="entry name" value="COX7a"/>
    <property type="match status" value="1"/>
</dbReference>
<reference evidence="6" key="1">
    <citation type="submission" date="2018-03" db="EMBL/GenBank/DDBJ databases">
        <authorList>
            <person name="Guldener U."/>
        </authorList>
    </citation>
    <scope>NUCLEOTIDE SEQUENCE</scope>
</reference>
<protein>
    <submittedName>
        <fullName evidence="6">Uncharacterized protein</fullName>
    </submittedName>
</protein>